<proteinExistence type="predicted"/>
<feature type="compositionally biased region" description="Low complexity" evidence="1">
    <location>
        <begin position="63"/>
        <end position="90"/>
    </location>
</feature>
<evidence type="ECO:0000313" key="3">
    <source>
        <dbReference type="Proteomes" id="UP001489004"/>
    </source>
</evidence>
<name>A0AAW1PXR0_9CHLO</name>
<comment type="caution">
    <text evidence="2">The sequence shown here is derived from an EMBL/GenBank/DDBJ whole genome shotgun (WGS) entry which is preliminary data.</text>
</comment>
<evidence type="ECO:0000256" key="1">
    <source>
        <dbReference type="SAM" id="MobiDB-lite"/>
    </source>
</evidence>
<feature type="compositionally biased region" description="Low complexity" evidence="1">
    <location>
        <begin position="17"/>
        <end position="44"/>
    </location>
</feature>
<dbReference type="PANTHER" id="PTHR31723:SF10">
    <property type="entry name" value="PATHOGEN-RELATED PROTEIN"/>
    <property type="match status" value="1"/>
</dbReference>
<feature type="region of interest" description="Disordered" evidence="1">
    <location>
        <begin position="1"/>
        <end position="108"/>
    </location>
</feature>
<accession>A0AAW1PXR0</accession>
<feature type="compositionally biased region" description="Basic and acidic residues" evidence="1">
    <location>
        <begin position="1"/>
        <end position="13"/>
    </location>
</feature>
<dbReference type="AlphaFoldDB" id="A0AAW1PXR0"/>
<dbReference type="InterPro" id="IPR053218">
    <property type="entry name" value="Pathogen-related_defense"/>
</dbReference>
<dbReference type="Proteomes" id="UP001489004">
    <property type="component" value="Unassembled WGS sequence"/>
</dbReference>
<dbReference type="PANTHER" id="PTHR31723">
    <property type="entry name" value="PATHOGENESIS-RELATED FAMILY PROTEIN"/>
    <property type="match status" value="1"/>
</dbReference>
<dbReference type="InterPro" id="IPR032710">
    <property type="entry name" value="NTF2-like_dom_sf"/>
</dbReference>
<keyword evidence="3" id="KW-1185">Reference proteome</keyword>
<organism evidence="2 3">
    <name type="scientific">[Myrmecia] bisecta</name>
    <dbReference type="NCBI Taxonomy" id="41462"/>
    <lineage>
        <taxon>Eukaryota</taxon>
        <taxon>Viridiplantae</taxon>
        <taxon>Chlorophyta</taxon>
        <taxon>core chlorophytes</taxon>
        <taxon>Trebouxiophyceae</taxon>
        <taxon>Trebouxiales</taxon>
        <taxon>Trebouxiaceae</taxon>
        <taxon>Myrmecia</taxon>
    </lineage>
</organism>
<protein>
    <recommendedName>
        <fullName evidence="4">Pathogen-related protein</fullName>
    </recommendedName>
</protein>
<gene>
    <name evidence="2" type="ORF">WJX72_001154</name>
</gene>
<dbReference type="EMBL" id="JALJOR010000008">
    <property type="protein sequence ID" value="KAK9812639.1"/>
    <property type="molecule type" value="Genomic_DNA"/>
</dbReference>
<sequence length="337" mass="36532">MGFFSKKPDRSKPDLNALSSTLKATSLTASSPKKPAAAGASEGKCPVVHNEGKCPVAHKVHAEASSASNKAAAPNVAAPPVSSAQSSEAPAKVEQPSEAPAKAEQPAVPNYMLDPNAVLKDKDVAWRLGHAPSYDIANNKFAKERQHPHKAGSLEEMVSNLVKNWEKEASHKMKGEQWRTVDVTSYTFSCNGGQKFSSAEMIEMGTYNALIGEHAYYSSAATTFEDSHHCFRNALPTGFAWEVTDVYSGPPKACFKWRHWGLMSGKLVCPLGHGRTLEADPTNRDIELFGICVAELNDKFKITSIEVFYDPHQLLGSMVQDFSPLATVGELTEEEPA</sequence>
<evidence type="ECO:0008006" key="4">
    <source>
        <dbReference type="Google" id="ProtNLM"/>
    </source>
</evidence>
<evidence type="ECO:0000313" key="2">
    <source>
        <dbReference type="EMBL" id="KAK9812639.1"/>
    </source>
</evidence>
<reference evidence="2 3" key="1">
    <citation type="journal article" date="2024" name="Nat. Commun.">
        <title>Phylogenomics reveals the evolutionary origins of lichenization in chlorophyte algae.</title>
        <authorList>
            <person name="Puginier C."/>
            <person name="Libourel C."/>
            <person name="Otte J."/>
            <person name="Skaloud P."/>
            <person name="Haon M."/>
            <person name="Grisel S."/>
            <person name="Petersen M."/>
            <person name="Berrin J.G."/>
            <person name="Delaux P.M."/>
            <person name="Dal Grande F."/>
            <person name="Keller J."/>
        </authorList>
    </citation>
    <scope>NUCLEOTIDE SEQUENCE [LARGE SCALE GENOMIC DNA]</scope>
    <source>
        <strain evidence="2 3">SAG 2043</strain>
    </source>
</reference>
<dbReference type="SUPFAM" id="SSF54427">
    <property type="entry name" value="NTF2-like"/>
    <property type="match status" value="1"/>
</dbReference>